<accession>A0A9P5Y958</accession>
<name>A0A9P5Y958_9AGAR</name>
<dbReference type="Proteomes" id="UP000807353">
    <property type="component" value="Unassembled WGS sequence"/>
</dbReference>
<organism evidence="1 2">
    <name type="scientific">Collybia nuda</name>
    <dbReference type="NCBI Taxonomy" id="64659"/>
    <lineage>
        <taxon>Eukaryota</taxon>
        <taxon>Fungi</taxon>
        <taxon>Dikarya</taxon>
        <taxon>Basidiomycota</taxon>
        <taxon>Agaricomycotina</taxon>
        <taxon>Agaricomycetes</taxon>
        <taxon>Agaricomycetidae</taxon>
        <taxon>Agaricales</taxon>
        <taxon>Tricholomatineae</taxon>
        <taxon>Clitocybaceae</taxon>
        <taxon>Collybia</taxon>
    </lineage>
</organism>
<reference evidence="1" key="1">
    <citation type="submission" date="2020-11" db="EMBL/GenBank/DDBJ databases">
        <authorList>
            <consortium name="DOE Joint Genome Institute"/>
            <person name="Ahrendt S."/>
            <person name="Riley R."/>
            <person name="Andreopoulos W."/>
            <person name="Labutti K."/>
            <person name="Pangilinan J."/>
            <person name="Ruiz-Duenas F.J."/>
            <person name="Barrasa J.M."/>
            <person name="Sanchez-Garcia M."/>
            <person name="Camarero S."/>
            <person name="Miyauchi S."/>
            <person name="Serrano A."/>
            <person name="Linde D."/>
            <person name="Babiker R."/>
            <person name="Drula E."/>
            <person name="Ayuso-Fernandez I."/>
            <person name="Pacheco R."/>
            <person name="Padilla G."/>
            <person name="Ferreira P."/>
            <person name="Barriuso J."/>
            <person name="Kellner H."/>
            <person name="Castanera R."/>
            <person name="Alfaro M."/>
            <person name="Ramirez L."/>
            <person name="Pisabarro A.G."/>
            <person name="Kuo A."/>
            <person name="Tritt A."/>
            <person name="Lipzen A."/>
            <person name="He G."/>
            <person name="Yan M."/>
            <person name="Ng V."/>
            <person name="Cullen D."/>
            <person name="Martin F."/>
            <person name="Rosso M.-N."/>
            <person name="Henrissat B."/>
            <person name="Hibbett D."/>
            <person name="Martinez A.T."/>
            <person name="Grigoriev I.V."/>
        </authorList>
    </citation>
    <scope>NUCLEOTIDE SEQUENCE</scope>
    <source>
        <strain evidence="1">CBS 247.69</strain>
    </source>
</reference>
<gene>
    <name evidence="1" type="ORF">BDZ94DRAFT_1253628</name>
</gene>
<proteinExistence type="predicted"/>
<sequence length="56" mass="6427">MIFAVSKWSTRSIILPFFLSDCDPSSTHGFFLYRGGQQIKECRPTVHPITTIPENR</sequence>
<comment type="caution">
    <text evidence="1">The sequence shown here is derived from an EMBL/GenBank/DDBJ whole genome shotgun (WGS) entry which is preliminary data.</text>
</comment>
<protein>
    <submittedName>
        <fullName evidence="1">Uncharacterized protein</fullName>
    </submittedName>
</protein>
<keyword evidence="2" id="KW-1185">Reference proteome</keyword>
<dbReference type="EMBL" id="MU150246">
    <property type="protein sequence ID" value="KAF9465663.1"/>
    <property type="molecule type" value="Genomic_DNA"/>
</dbReference>
<evidence type="ECO:0000313" key="1">
    <source>
        <dbReference type="EMBL" id="KAF9465663.1"/>
    </source>
</evidence>
<dbReference type="AlphaFoldDB" id="A0A9P5Y958"/>
<evidence type="ECO:0000313" key="2">
    <source>
        <dbReference type="Proteomes" id="UP000807353"/>
    </source>
</evidence>